<dbReference type="EMBL" id="CADCTF010000061">
    <property type="protein sequence ID" value="CAA9231131.1"/>
    <property type="molecule type" value="Genomic_DNA"/>
</dbReference>
<evidence type="ECO:0000313" key="1">
    <source>
        <dbReference type="EMBL" id="CAA9231131.1"/>
    </source>
</evidence>
<organism evidence="1">
    <name type="scientific">uncultured Acidimicrobiales bacterium</name>
    <dbReference type="NCBI Taxonomy" id="310071"/>
    <lineage>
        <taxon>Bacteria</taxon>
        <taxon>Bacillati</taxon>
        <taxon>Actinomycetota</taxon>
        <taxon>Acidimicrobiia</taxon>
        <taxon>Acidimicrobiales</taxon>
        <taxon>environmental samples</taxon>
    </lineage>
</organism>
<accession>A0A6J4HRP1</accession>
<proteinExistence type="predicted"/>
<dbReference type="AlphaFoldDB" id="A0A6J4HRP1"/>
<protein>
    <recommendedName>
        <fullName evidence="2">Nudix hydrolase domain-containing protein</fullName>
    </recommendedName>
</protein>
<name>A0A6J4HRP1_9ACTN</name>
<gene>
    <name evidence="1" type="ORF">AVDCRST_MAG50-1075</name>
</gene>
<reference evidence="1" key="1">
    <citation type="submission" date="2020-02" db="EMBL/GenBank/DDBJ databases">
        <authorList>
            <person name="Meier V. D."/>
        </authorList>
    </citation>
    <scope>NUCLEOTIDE SEQUENCE</scope>
    <source>
        <strain evidence="1">AVDCRST_MAG50</strain>
    </source>
</reference>
<sequence>MHDSWRWWSLDELAATTEVVLPVDLAGVVQRAVDGDPAPEPVELPWTAL</sequence>
<evidence type="ECO:0008006" key="2">
    <source>
        <dbReference type="Google" id="ProtNLM"/>
    </source>
</evidence>